<dbReference type="EMBL" id="M77236">
    <property type="protein sequence ID" value="AAA27193.1"/>
    <property type="molecule type" value="Genomic_DNA"/>
</dbReference>
<name>Q56122_SALTM</name>
<evidence type="ECO:0000313" key="1">
    <source>
        <dbReference type="EMBL" id="AAA27193.1"/>
    </source>
</evidence>
<accession>Q56122</accession>
<gene>
    <name evidence="1" type="primary">hemA</name>
</gene>
<sequence length="33" mass="3716">MSAGVVPALIWLVCLHHTGCAWSIKERERPLLE</sequence>
<dbReference type="AlphaFoldDB" id="Q56122"/>
<protein>
    <submittedName>
        <fullName evidence="1">HemA</fullName>
    </submittedName>
</protein>
<proteinExistence type="predicted"/>
<organism evidence="1">
    <name type="scientific">Salmonella typhimurium</name>
    <dbReference type="NCBI Taxonomy" id="90371"/>
    <lineage>
        <taxon>Bacteria</taxon>
        <taxon>Pseudomonadati</taxon>
        <taxon>Pseudomonadota</taxon>
        <taxon>Gammaproteobacteria</taxon>
        <taxon>Enterobacterales</taxon>
        <taxon>Enterobacteriaceae</taxon>
        <taxon>Salmonella</taxon>
    </lineage>
</organism>
<reference evidence="1" key="1">
    <citation type="journal article" date="1993" name="J. Gen. Microbiol.">
        <title>Characterization of the hemA-prs region of the Escherichia coli and Salmonella typhimurium chromosomes: identification of two open reading frames and implications for prs expression.</title>
        <authorList>
            <person name="Post D.A."/>
            <person name="Hove-Jensen B."/>
            <person name="Switzer R.L."/>
        </authorList>
    </citation>
    <scope>NUCLEOTIDE SEQUENCE</scope>
</reference>